<comment type="caution">
    <text evidence="2">The sequence shown here is derived from an EMBL/GenBank/DDBJ whole genome shotgun (WGS) entry which is preliminary data.</text>
</comment>
<dbReference type="EMBL" id="AGNL01050141">
    <property type="protein sequence ID" value="EJK44127.1"/>
    <property type="molecule type" value="Genomic_DNA"/>
</dbReference>
<gene>
    <name evidence="2" type="ORF">THAOC_37361</name>
</gene>
<feature type="region of interest" description="Disordered" evidence="1">
    <location>
        <begin position="1"/>
        <end position="29"/>
    </location>
</feature>
<evidence type="ECO:0000256" key="1">
    <source>
        <dbReference type="SAM" id="MobiDB-lite"/>
    </source>
</evidence>
<reference evidence="2 3" key="1">
    <citation type="journal article" date="2012" name="Genome Biol.">
        <title>Genome and low-iron response of an oceanic diatom adapted to chronic iron limitation.</title>
        <authorList>
            <person name="Lommer M."/>
            <person name="Specht M."/>
            <person name="Roy A.S."/>
            <person name="Kraemer L."/>
            <person name="Andreson R."/>
            <person name="Gutowska M.A."/>
            <person name="Wolf J."/>
            <person name="Bergner S.V."/>
            <person name="Schilhabel M.B."/>
            <person name="Klostermeier U.C."/>
            <person name="Beiko R.G."/>
            <person name="Rosenstiel P."/>
            <person name="Hippler M."/>
            <person name="Laroche J."/>
        </authorList>
    </citation>
    <scope>NUCLEOTIDE SEQUENCE [LARGE SCALE GENOMIC DNA]</scope>
    <source>
        <strain evidence="2 3">CCMP1005</strain>
    </source>
</reference>
<organism evidence="2 3">
    <name type="scientific">Thalassiosira oceanica</name>
    <name type="common">Marine diatom</name>
    <dbReference type="NCBI Taxonomy" id="159749"/>
    <lineage>
        <taxon>Eukaryota</taxon>
        <taxon>Sar</taxon>
        <taxon>Stramenopiles</taxon>
        <taxon>Ochrophyta</taxon>
        <taxon>Bacillariophyta</taxon>
        <taxon>Coscinodiscophyceae</taxon>
        <taxon>Thalassiosirophycidae</taxon>
        <taxon>Thalassiosirales</taxon>
        <taxon>Thalassiosiraceae</taxon>
        <taxon>Thalassiosira</taxon>
    </lineage>
</organism>
<name>K0RC95_THAOC</name>
<accession>K0RC95</accession>
<feature type="non-terminal residue" evidence="2">
    <location>
        <position position="97"/>
    </location>
</feature>
<keyword evidence="3" id="KW-1185">Reference proteome</keyword>
<evidence type="ECO:0000313" key="2">
    <source>
        <dbReference type="EMBL" id="EJK44127.1"/>
    </source>
</evidence>
<feature type="compositionally biased region" description="Basic and acidic residues" evidence="1">
    <location>
        <begin position="19"/>
        <end position="29"/>
    </location>
</feature>
<sequence length="97" mass="10806">MNSRDGHTSSPAPTIQEPAKTRANDSNDRLTRKASIAELDAFWTAVTKDKARAKTADAICTRIEVYITGVIPAPDDERMKWLKDYLPAEEDALDQTE</sequence>
<dbReference type="Proteomes" id="UP000266841">
    <property type="component" value="Unassembled WGS sequence"/>
</dbReference>
<dbReference type="AlphaFoldDB" id="K0RC95"/>
<protein>
    <submittedName>
        <fullName evidence="2">Uncharacterized protein</fullName>
    </submittedName>
</protein>
<evidence type="ECO:0000313" key="3">
    <source>
        <dbReference type="Proteomes" id="UP000266841"/>
    </source>
</evidence>
<proteinExistence type="predicted"/>